<dbReference type="Proteomes" id="UP001165960">
    <property type="component" value="Unassembled WGS sequence"/>
</dbReference>
<evidence type="ECO:0000313" key="2">
    <source>
        <dbReference type="Proteomes" id="UP001165960"/>
    </source>
</evidence>
<organism evidence="1 2">
    <name type="scientific">Entomophthora muscae</name>
    <dbReference type="NCBI Taxonomy" id="34485"/>
    <lineage>
        <taxon>Eukaryota</taxon>
        <taxon>Fungi</taxon>
        <taxon>Fungi incertae sedis</taxon>
        <taxon>Zoopagomycota</taxon>
        <taxon>Entomophthoromycotina</taxon>
        <taxon>Entomophthoromycetes</taxon>
        <taxon>Entomophthorales</taxon>
        <taxon>Entomophthoraceae</taxon>
        <taxon>Entomophthora</taxon>
    </lineage>
</organism>
<sequence>MERNYDRYYILLFFLLYAIINIQLLYSDKKDAEKELQHLGNIKRINESLGNATFNNLTWGFPPPFQHQMQEILDEKLIHEAGKRFYNRPFGIIRGDWEKLSKNVKNGTLVADASDPPPDLSWRQATNSSNIGTLRLSLERPPFNFTSKDDNLQLVYGRLLLASDIAQSELKTLLVEGLHVKSNGSIYLHGYSSASLYDPSNLLKILPENLFSITKAYFETHFNQSLGLYENVTETNENKTCWVQMVTQLEPFDKKYSLEEIIALEDELEKPQGMSTIPAMRLASNSFIYSPNCPEVVLHFKAIGNKAEVILSKEISYAAMSALVGLVEALFIITQTEYTTTHSMVSKVSIWSLVLHMVLDGYLLLIHIYSTIFLPQARLPLLSSAFFFLITLGLYEIKYLRLLVRVQFPETSRLRNGRALGIMNILFYFLMLGGLALLFQTITSRGWVQQACLRVFFFSLYSFWIPQIWRNISRGTSKSLSSIYVVGVSVAKLAIPLYFFACPQNLLGISTETNSWVKYLAAYVVAQILMLFTQDWLGPRWLIPAFLLPPTYNYHPISTVAPTNEEEPLDSNQKDCAICMVSLLTPESSDASGSSDPTEPLLPNQPGALYKSAAAISLSRFTNSRGIMVTPCRHYFHTSCLEQWMRIKLECPVCRTSLPPQLAP</sequence>
<protein>
    <submittedName>
        <fullName evidence="1">Uncharacterized protein</fullName>
    </submittedName>
</protein>
<reference evidence="1" key="1">
    <citation type="submission" date="2022-04" db="EMBL/GenBank/DDBJ databases">
        <title>Genome of the entomopathogenic fungus Entomophthora muscae.</title>
        <authorList>
            <person name="Elya C."/>
            <person name="Lovett B.R."/>
            <person name="Lee E."/>
            <person name="Macias A.M."/>
            <person name="Hajek A.E."/>
            <person name="De Bivort B.L."/>
            <person name="Kasson M.T."/>
            <person name="De Fine Licht H.H."/>
            <person name="Stajich J.E."/>
        </authorList>
    </citation>
    <scope>NUCLEOTIDE SEQUENCE</scope>
    <source>
        <strain evidence="1">Berkeley</strain>
    </source>
</reference>
<comment type="caution">
    <text evidence="1">The sequence shown here is derived from an EMBL/GenBank/DDBJ whole genome shotgun (WGS) entry which is preliminary data.</text>
</comment>
<gene>
    <name evidence="1" type="ORF">DSO57_1035204</name>
</gene>
<evidence type="ECO:0000313" key="1">
    <source>
        <dbReference type="EMBL" id="KAJ9083389.1"/>
    </source>
</evidence>
<proteinExistence type="predicted"/>
<name>A0ACC2U8Y6_9FUNG</name>
<dbReference type="EMBL" id="QTSX02001016">
    <property type="protein sequence ID" value="KAJ9083389.1"/>
    <property type="molecule type" value="Genomic_DNA"/>
</dbReference>
<accession>A0ACC2U8Y6</accession>
<keyword evidence="2" id="KW-1185">Reference proteome</keyword>